<dbReference type="PANTHER" id="PTHR35910:SF1">
    <property type="entry name" value="2EXR DOMAIN-CONTAINING PROTEIN"/>
    <property type="match status" value="1"/>
</dbReference>
<accession>F8MIU3</accession>
<protein>
    <recommendedName>
        <fullName evidence="1">2EXR domain-containing protein</fullName>
    </recommendedName>
</protein>
<dbReference type="PANTHER" id="PTHR35910">
    <property type="entry name" value="2EXR DOMAIN-CONTAINING PROTEIN"/>
    <property type="match status" value="1"/>
</dbReference>
<feature type="domain" description="2EXR" evidence="1">
    <location>
        <begin position="1"/>
        <end position="104"/>
    </location>
</feature>
<keyword evidence="3" id="KW-1185">Reference proteome</keyword>
<dbReference type="EMBL" id="GL891303">
    <property type="protein sequence ID" value="EGO59840.1"/>
    <property type="molecule type" value="Genomic_DNA"/>
</dbReference>
<name>F8MIU3_NEUT8</name>
<feature type="non-terminal residue" evidence="2">
    <location>
        <position position="128"/>
    </location>
</feature>
<dbReference type="RefSeq" id="XP_009848699.1">
    <property type="nucleotide sequence ID" value="XM_009850397.1"/>
</dbReference>
<evidence type="ECO:0000259" key="1">
    <source>
        <dbReference type="Pfam" id="PF20150"/>
    </source>
</evidence>
<dbReference type="Proteomes" id="UP000008065">
    <property type="component" value="Unassembled WGS sequence"/>
</dbReference>
<reference evidence="3" key="1">
    <citation type="journal article" date="2011" name="Genetics">
        <title>Massive changes in genome architecture accompany the transition to self-fertility in the filamentous fungus Neurospora tetrasperma.</title>
        <authorList>
            <person name="Ellison C.E."/>
            <person name="Stajich J.E."/>
            <person name="Jacobson D.J."/>
            <person name="Natvig D.O."/>
            <person name="Lapidus A."/>
            <person name="Foster B."/>
            <person name="Aerts A."/>
            <person name="Riley R."/>
            <person name="Lindquist E.A."/>
            <person name="Grigoriev I.V."/>
            <person name="Taylor J.W."/>
        </authorList>
    </citation>
    <scope>NUCLEOTIDE SEQUENCE [LARGE SCALE GENOMIC DNA]</scope>
    <source>
        <strain evidence="3">FGSC 2508 / P0657</strain>
    </source>
</reference>
<proteinExistence type="predicted"/>
<evidence type="ECO:0000313" key="2">
    <source>
        <dbReference type="EMBL" id="EGO59840.1"/>
    </source>
</evidence>
<dbReference type="HOGENOM" id="CLU_071377_3_2_1"/>
<dbReference type="KEGG" id="nte:NEUTE1DRAFT17925"/>
<gene>
    <name evidence="2" type="ORF">NEUTE1DRAFT_17925</name>
</gene>
<dbReference type="Pfam" id="PF20150">
    <property type="entry name" value="2EXR"/>
    <property type="match status" value="1"/>
</dbReference>
<dbReference type="VEuPathDB" id="FungiDB:NEUTE1DRAFT_17925"/>
<dbReference type="GeneID" id="20827343"/>
<dbReference type="InterPro" id="IPR045518">
    <property type="entry name" value="2EXR"/>
</dbReference>
<feature type="non-terminal residue" evidence="2">
    <location>
        <position position="1"/>
    </location>
</feature>
<organism evidence="2 3">
    <name type="scientific">Neurospora tetrasperma (strain FGSC 2508 / ATCC MYA-4615 / P0657)</name>
    <dbReference type="NCBI Taxonomy" id="510951"/>
    <lineage>
        <taxon>Eukaryota</taxon>
        <taxon>Fungi</taxon>
        <taxon>Dikarya</taxon>
        <taxon>Ascomycota</taxon>
        <taxon>Pezizomycotina</taxon>
        <taxon>Sordariomycetes</taxon>
        <taxon>Sordariomycetidae</taxon>
        <taxon>Sordariales</taxon>
        <taxon>Sordariaceae</taxon>
        <taxon>Neurospora</taxon>
    </lineage>
</organism>
<dbReference type="AlphaFoldDB" id="F8MIU3"/>
<dbReference type="OrthoDB" id="4578567at2759"/>
<sequence length="128" mass="14928">FHYFPYLPWELRARVWELSAEPRVVHVRTVEYDGNPLSDASAGKKQHKAVISLTPIPAMLQVCRESRNLGVYRQCFSELQRTPEFVSKASSMRYIWSNLDLDIIDIGPRDLRDLKLVAQTTKRLKLER</sequence>
<evidence type="ECO:0000313" key="3">
    <source>
        <dbReference type="Proteomes" id="UP000008065"/>
    </source>
</evidence>